<comment type="caution">
    <text evidence="1">The sequence shown here is derived from an EMBL/GenBank/DDBJ whole genome shotgun (WGS) entry which is preliminary data.</text>
</comment>
<name>A0A2K3MMJ9_TRIPR</name>
<protein>
    <submittedName>
        <fullName evidence="1">Ribonuclease H</fullName>
    </submittedName>
</protein>
<proteinExistence type="predicted"/>
<accession>A0A2K3MMJ9</accession>
<dbReference type="Proteomes" id="UP000236291">
    <property type="component" value="Unassembled WGS sequence"/>
</dbReference>
<dbReference type="AlphaFoldDB" id="A0A2K3MMJ9"/>
<dbReference type="EMBL" id="ASHM01010189">
    <property type="protein sequence ID" value="PNX92006.1"/>
    <property type="molecule type" value="Genomic_DNA"/>
</dbReference>
<sequence>MMLRMSFGQKWRSWMKACVCNGQLSVLVNGSPTEQVNISRGLKQGDPLAPLIPIRSGGVECTFTKGGVFGVECTVLVNHA</sequence>
<gene>
    <name evidence="1" type="ORF">L195_g015135</name>
</gene>
<reference evidence="1 2" key="1">
    <citation type="journal article" date="2014" name="Am. J. Bot.">
        <title>Genome assembly and annotation for red clover (Trifolium pratense; Fabaceae).</title>
        <authorList>
            <person name="Istvanek J."/>
            <person name="Jaros M."/>
            <person name="Krenek A."/>
            <person name="Repkova J."/>
        </authorList>
    </citation>
    <scope>NUCLEOTIDE SEQUENCE [LARGE SCALE GENOMIC DNA]</scope>
    <source>
        <strain evidence="2">cv. Tatra</strain>
        <tissue evidence="1">Young leaves</tissue>
    </source>
</reference>
<evidence type="ECO:0000313" key="2">
    <source>
        <dbReference type="Proteomes" id="UP000236291"/>
    </source>
</evidence>
<evidence type="ECO:0000313" key="1">
    <source>
        <dbReference type="EMBL" id="PNX92006.1"/>
    </source>
</evidence>
<reference evidence="1 2" key="2">
    <citation type="journal article" date="2017" name="Front. Plant Sci.">
        <title>Gene Classification and Mining of Molecular Markers Useful in Red Clover (Trifolium pratense) Breeding.</title>
        <authorList>
            <person name="Istvanek J."/>
            <person name="Dluhosova J."/>
            <person name="Dluhos P."/>
            <person name="Patkova L."/>
            <person name="Nedelnik J."/>
            <person name="Repkova J."/>
        </authorList>
    </citation>
    <scope>NUCLEOTIDE SEQUENCE [LARGE SCALE GENOMIC DNA]</scope>
    <source>
        <strain evidence="2">cv. Tatra</strain>
        <tissue evidence="1">Young leaves</tissue>
    </source>
</reference>
<organism evidence="1 2">
    <name type="scientific">Trifolium pratense</name>
    <name type="common">Red clover</name>
    <dbReference type="NCBI Taxonomy" id="57577"/>
    <lineage>
        <taxon>Eukaryota</taxon>
        <taxon>Viridiplantae</taxon>
        <taxon>Streptophyta</taxon>
        <taxon>Embryophyta</taxon>
        <taxon>Tracheophyta</taxon>
        <taxon>Spermatophyta</taxon>
        <taxon>Magnoliopsida</taxon>
        <taxon>eudicotyledons</taxon>
        <taxon>Gunneridae</taxon>
        <taxon>Pentapetalae</taxon>
        <taxon>rosids</taxon>
        <taxon>fabids</taxon>
        <taxon>Fabales</taxon>
        <taxon>Fabaceae</taxon>
        <taxon>Papilionoideae</taxon>
        <taxon>50 kb inversion clade</taxon>
        <taxon>NPAAA clade</taxon>
        <taxon>Hologalegina</taxon>
        <taxon>IRL clade</taxon>
        <taxon>Trifolieae</taxon>
        <taxon>Trifolium</taxon>
    </lineage>
</organism>
<dbReference type="STRING" id="57577.A0A2K3MMJ9"/>